<dbReference type="Proteomes" id="UP000321547">
    <property type="component" value="Unassembled WGS sequence"/>
</dbReference>
<dbReference type="OrthoDB" id="2087377at2"/>
<gene>
    <name evidence="2" type="ORF">HHA03_20960</name>
    <name evidence="3" type="ORF">SAMN05421839_1439</name>
</gene>
<feature type="transmembrane region" description="Helical" evidence="1">
    <location>
        <begin position="65"/>
        <end position="85"/>
    </location>
</feature>
<evidence type="ECO:0000313" key="3">
    <source>
        <dbReference type="EMBL" id="SFP69109.1"/>
    </source>
</evidence>
<organism evidence="3 4">
    <name type="scientific">Halolactibacillus halophilus</name>
    <dbReference type="NCBI Taxonomy" id="306540"/>
    <lineage>
        <taxon>Bacteria</taxon>
        <taxon>Bacillati</taxon>
        <taxon>Bacillota</taxon>
        <taxon>Bacilli</taxon>
        <taxon>Bacillales</taxon>
        <taxon>Bacillaceae</taxon>
        <taxon>Halolactibacillus</taxon>
    </lineage>
</organism>
<keyword evidence="1" id="KW-1133">Transmembrane helix</keyword>
<evidence type="ECO:0000313" key="5">
    <source>
        <dbReference type="Proteomes" id="UP000321547"/>
    </source>
</evidence>
<protein>
    <submittedName>
        <fullName evidence="3">Uncharacterized protein</fullName>
    </submittedName>
</protein>
<dbReference type="AlphaFoldDB" id="A0A1I5SEC4"/>
<reference evidence="3 4" key="1">
    <citation type="submission" date="2016-10" db="EMBL/GenBank/DDBJ databases">
        <authorList>
            <person name="de Groot N.N."/>
        </authorList>
    </citation>
    <scope>NUCLEOTIDE SEQUENCE [LARGE SCALE GENOMIC DNA]</scope>
    <source>
        <strain evidence="3 4">DSM 17073</strain>
    </source>
</reference>
<name>A0A1I5SEC4_9BACI</name>
<keyword evidence="5" id="KW-1185">Reference proteome</keyword>
<dbReference type="RefSeq" id="WP_089833568.1">
    <property type="nucleotide sequence ID" value="NZ_BJWI01000044.1"/>
</dbReference>
<reference evidence="2 5" key="2">
    <citation type="submission" date="2019-07" db="EMBL/GenBank/DDBJ databases">
        <title>Whole genome shotgun sequence of Halolactibacillus halophilus NBRC 100868.</title>
        <authorList>
            <person name="Hosoyama A."/>
            <person name="Uohara A."/>
            <person name="Ohji S."/>
            <person name="Ichikawa N."/>
        </authorList>
    </citation>
    <scope>NUCLEOTIDE SEQUENCE [LARGE SCALE GENOMIC DNA]</scope>
    <source>
        <strain evidence="2 5">NBRC 100868</strain>
    </source>
</reference>
<dbReference type="Proteomes" id="UP000242243">
    <property type="component" value="Unassembled WGS sequence"/>
</dbReference>
<evidence type="ECO:0000313" key="2">
    <source>
        <dbReference type="EMBL" id="GEM02564.1"/>
    </source>
</evidence>
<dbReference type="EMBL" id="FOXC01000043">
    <property type="protein sequence ID" value="SFP69109.1"/>
    <property type="molecule type" value="Genomic_DNA"/>
</dbReference>
<dbReference type="EMBL" id="BJWI01000044">
    <property type="protein sequence ID" value="GEM02564.1"/>
    <property type="molecule type" value="Genomic_DNA"/>
</dbReference>
<keyword evidence="1" id="KW-0472">Membrane</keyword>
<accession>A0A1I5SEC4</accession>
<feature type="transmembrane region" description="Helical" evidence="1">
    <location>
        <begin position="9"/>
        <end position="30"/>
    </location>
</feature>
<proteinExistence type="predicted"/>
<evidence type="ECO:0000256" key="1">
    <source>
        <dbReference type="SAM" id="Phobius"/>
    </source>
</evidence>
<sequence>MKNNVGKMAYLSLVSLTVIGFVLIFTSGLFGEMFGNIALEQNGGGMATIDYERVYTTTTANVRTVGSILALIGGFGLLLSGYLYYQKL</sequence>
<evidence type="ECO:0000313" key="4">
    <source>
        <dbReference type="Proteomes" id="UP000242243"/>
    </source>
</evidence>
<keyword evidence="1" id="KW-0812">Transmembrane</keyword>